<evidence type="ECO:0000256" key="1">
    <source>
        <dbReference type="ARBA" id="ARBA00022630"/>
    </source>
</evidence>
<dbReference type="PANTHER" id="PTHR48083:SF20">
    <property type="entry name" value="LONG-CHAIN SPECIFIC ACYL-COA DEHYDROGENASE, MITOCHONDRIAL"/>
    <property type="match status" value="1"/>
</dbReference>
<dbReference type="PANTHER" id="PTHR48083">
    <property type="entry name" value="MEDIUM-CHAIN SPECIFIC ACYL-COA DEHYDROGENASE, MITOCHONDRIAL-RELATED"/>
    <property type="match status" value="1"/>
</dbReference>
<dbReference type="GO" id="GO:0003995">
    <property type="term" value="F:acyl-CoA dehydrogenase activity"/>
    <property type="evidence" value="ECO:0007669"/>
    <property type="project" value="InterPro"/>
</dbReference>
<evidence type="ECO:0000256" key="2">
    <source>
        <dbReference type="ARBA" id="ARBA00023002"/>
    </source>
</evidence>
<name>A0A6J6WYM2_9ZZZZ</name>
<dbReference type="InterPro" id="IPR009075">
    <property type="entry name" value="AcylCo_DH/oxidase_C"/>
</dbReference>
<proteinExistence type="predicted"/>
<dbReference type="Gene3D" id="1.20.140.10">
    <property type="entry name" value="Butyryl-CoA Dehydrogenase, subunit A, domain 3"/>
    <property type="match status" value="1"/>
</dbReference>
<dbReference type="AlphaFoldDB" id="A0A6J6WYM2"/>
<dbReference type="Pfam" id="PF00441">
    <property type="entry name" value="Acyl-CoA_dh_1"/>
    <property type="match status" value="1"/>
</dbReference>
<keyword evidence="1" id="KW-0285">Flavoprotein</keyword>
<keyword evidence="2" id="KW-0560">Oxidoreductase</keyword>
<dbReference type="GO" id="GO:0005737">
    <property type="term" value="C:cytoplasm"/>
    <property type="evidence" value="ECO:0007669"/>
    <property type="project" value="TreeGrafter"/>
</dbReference>
<sequence>MAKKYVAQVQNRVADVCLQIHGGAGYMDEYRVSRQFRDARLWRIGAGTDEVMNEVIAKRLGLSS</sequence>
<dbReference type="PROSITE" id="PS00073">
    <property type="entry name" value="ACYL_COA_DH_2"/>
    <property type="match status" value="1"/>
</dbReference>
<gene>
    <name evidence="4" type="ORF">UFOPK2996_00335</name>
</gene>
<dbReference type="InterPro" id="IPR050741">
    <property type="entry name" value="Acyl-CoA_dehydrogenase"/>
</dbReference>
<dbReference type="SUPFAM" id="SSF47203">
    <property type="entry name" value="Acyl-CoA dehydrogenase C-terminal domain-like"/>
    <property type="match status" value="1"/>
</dbReference>
<evidence type="ECO:0000313" key="4">
    <source>
        <dbReference type="EMBL" id="CAB4789782.1"/>
    </source>
</evidence>
<dbReference type="EMBL" id="CAFAAH010000024">
    <property type="protein sequence ID" value="CAB4789782.1"/>
    <property type="molecule type" value="Genomic_DNA"/>
</dbReference>
<dbReference type="InterPro" id="IPR006089">
    <property type="entry name" value="Acyl-CoA_DH_CS"/>
</dbReference>
<feature type="domain" description="Acyl-CoA dehydrogenase/oxidase C-terminal" evidence="3">
    <location>
        <begin position="1"/>
        <end position="60"/>
    </location>
</feature>
<dbReference type="GO" id="GO:0050660">
    <property type="term" value="F:flavin adenine dinucleotide binding"/>
    <property type="evidence" value="ECO:0007669"/>
    <property type="project" value="TreeGrafter"/>
</dbReference>
<dbReference type="GO" id="GO:0033539">
    <property type="term" value="P:fatty acid beta-oxidation using acyl-CoA dehydrogenase"/>
    <property type="evidence" value="ECO:0007669"/>
    <property type="project" value="TreeGrafter"/>
</dbReference>
<accession>A0A6J6WYM2</accession>
<dbReference type="InterPro" id="IPR036250">
    <property type="entry name" value="AcylCo_DH-like_C"/>
</dbReference>
<organism evidence="4">
    <name type="scientific">freshwater metagenome</name>
    <dbReference type="NCBI Taxonomy" id="449393"/>
    <lineage>
        <taxon>unclassified sequences</taxon>
        <taxon>metagenomes</taxon>
        <taxon>ecological metagenomes</taxon>
    </lineage>
</organism>
<reference evidence="4" key="1">
    <citation type="submission" date="2020-05" db="EMBL/GenBank/DDBJ databases">
        <authorList>
            <person name="Chiriac C."/>
            <person name="Salcher M."/>
            <person name="Ghai R."/>
            <person name="Kavagutti S V."/>
        </authorList>
    </citation>
    <scope>NUCLEOTIDE SEQUENCE</scope>
</reference>
<protein>
    <submittedName>
        <fullName evidence="4">Unannotated protein</fullName>
    </submittedName>
</protein>
<evidence type="ECO:0000259" key="3">
    <source>
        <dbReference type="Pfam" id="PF00441"/>
    </source>
</evidence>